<name>A0A7W8YYV2_9SPHI</name>
<evidence type="ECO:0000313" key="2">
    <source>
        <dbReference type="Proteomes" id="UP000537718"/>
    </source>
</evidence>
<reference evidence="1 2" key="1">
    <citation type="submission" date="2020-08" db="EMBL/GenBank/DDBJ databases">
        <title>Genomic Encyclopedia of Type Strains, Phase IV (KMG-V): Genome sequencing to study the core and pangenomes of soil and plant-associated prokaryotes.</title>
        <authorList>
            <person name="Whitman W."/>
        </authorList>
    </citation>
    <scope>NUCLEOTIDE SEQUENCE [LARGE SCALE GENOMIC DNA]</scope>
    <source>
        <strain evidence="1 2">MP7CTX6</strain>
    </source>
</reference>
<sequence>MDPFNIVIKVEGRQIDLNIHPQLGDNFKVIYHGGLIGEMFLHNGFWQAVSADDLNSDGYAIYEYNEDSGHVDILFDQTVIAQIGREIDVVLSRASG</sequence>
<evidence type="ECO:0000313" key="1">
    <source>
        <dbReference type="EMBL" id="MBB5624281.1"/>
    </source>
</evidence>
<dbReference type="AlphaFoldDB" id="A0A7W8YYV2"/>
<organism evidence="1 2">
    <name type="scientific">Pedobacter cryoconitis</name>
    <dbReference type="NCBI Taxonomy" id="188932"/>
    <lineage>
        <taxon>Bacteria</taxon>
        <taxon>Pseudomonadati</taxon>
        <taxon>Bacteroidota</taxon>
        <taxon>Sphingobacteriia</taxon>
        <taxon>Sphingobacteriales</taxon>
        <taxon>Sphingobacteriaceae</taxon>
        <taxon>Pedobacter</taxon>
    </lineage>
</organism>
<protein>
    <submittedName>
        <fullName evidence="1">Uncharacterized protein</fullName>
    </submittedName>
</protein>
<comment type="caution">
    <text evidence="1">The sequence shown here is derived from an EMBL/GenBank/DDBJ whole genome shotgun (WGS) entry which is preliminary data.</text>
</comment>
<dbReference type="RefSeq" id="WP_183870321.1">
    <property type="nucleotide sequence ID" value="NZ_JACHCF010000027.1"/>
</dbReference>
<accession>A0A7W8YYV2</accession>
<proteinExistence type="predicted"/>
<gene>
    <name evidence="1" type="ORF">HDE69_005382</name>
</gene>
<dbReference type="Proteomes" id="UP000537718">
    <property type="component" value="Unassembled WGS sequence"/>
</dbReference>
<dbReference type="EMBL" id="JACHCF010000027">
    <property type="protein sequence ID" value="MBB5624281.1"/>
    <property type="molecule type" value="Genomic_DNA"/>
</dbReference>